<evidence type="ECO:0000313" key="3">
    <source>
        <dbReference type="Proteomes" id="UP000673394"/>
    </source>
</evidence>
<reference evidence="2 3" key="1">
    <citation type="submission" date="2021-04" db="EMBL/GenBank/DDBJ databases">
        <title>Paenibacillus sp. DLE-14 whole genome sequence.</title>
        <authorList>
            <person name="Ham Y.J."/>
        </authorList>
    </citation>
    <scope>NUCLEOTIDE SEQUENCE [LARGE SCALE GENOMIC DNA]</scope>
    <source>
        <strain evidence="2 3">DLE-14</strain>
    </source>
</reference>
<protein>
    <submittedName>
        <fullName evidence="2">Uncharacterized protein</fullName>
    </submittedName>
</protein>
<gene>
    <name evidence="2" type="ORF">I8J30_23075</name>
</gene>
<evidence type="ECO:0000313" key="2">
    <source>
        <dbReference type="EMBL" id="MBP3965602.1"/>
    </source>
</evidence>
<organism evidence="2 3">
    <name type="scientific">Paenibacillus lignilyticus</name>
    <dbReference type="NCBI Taxonomy" id="1172615"/>
    <lineage>
        <taxon>Bacteria</taxon>
        <taxon>Bacillati</taxon>
        <taxon>Bacillota</taxon>
        <taxon>Bacilli</taxon>
        <taxon>Bacillales</taxon>
        <taxon>Paenibacillaceae</taxon>
        <taxon>Paenibacillus</taxon>
    </lineage>
</organism>
<dbReference type="RefSeq" id="WP_210662140.1">
    <property type="nucleotide sequence ID" value="NZ_JAGKSP010000011.1"/>
</dbReference>
<dbReference type="Proteomes" id="UP000673394">
    <property type="component" value="Unassembled WGS sequence"/>
</dbReference>
<sequence>MRTSKLGSLLLAVALISAVFATQVFAAPPSDPIRAELKGKIANVTGAVAKKFNAKDNLGNNMDTAKIIANPYVSGQFLAVYHTYTTGVAKLNLAKSTDLLNWTFIRALAGSSGNNATQGAIKAASDGGFVVAWEQEPNNHLKVAYYSSWSNLQNGIASKTYNCPRQLSSYAEGTPNIYSASSTSVDIGFHYFKNGDVDRQARGTLTNFNSWSSSTQPNMDNALLYWGVLGNIGDRDSMAYKGYTFGLMEGQFTKNDFGSFRPFIYDYATGNAEPLAMTTPAGSTAFGNPSFTTVTINGQAAVVVSMIIFSEGAQGSEGGQLIYYFYQ</sequence>
<comment type="caution">
    <text evidence="2">The sequence shown here is derived from an EMBL/GenBank/DDBJ whole genome shotgun (WGS) entry which is preliminary data.</text>
</comment>
<evidence type="ECO:0000256" key="1">
    <source>
        <dbReference type="SAM" id="SignalP"/>
    </source>
</evidence>
<feature type="chain" id="PRO_5045327759" evidence="1">
    <location>
        <begin position="27"/>
        <end position="327"/>
    </location>
</feature>
<feature type="signal peptide" evidence="1">
    <location>
        <begin position="1"/>
        <end position="26"/>
    </location>
</feature>
<name>A0ABS5CIF7_9BACL</name>
<dbReference type="EMBL" id="JAGKSP010000011">
    <property type="protein sequence ID" value="MBP3965602.1"/>
    <property type="molecule type" value="Genomic_DNA"/>
</dbReference>
<proteinExistence type="predicted"/>
<accession>A0ABS5CIF7</accession>
<keyword evidence="1" id="KW-0732">Signal</keyword>
<keyword evidence="3" id="KW-1185">Reference proteome</keyword>